<evidence type="ECO:0000256" key="4">
    <source>
        <dbReference type="ARBA" id="ARBA00022833"/>
    </source>
</evidence>
<evidence type="ECO:0000256" key="3">
    <source>
        <dbReference type="ARBA" id="ARBA00022771"/>
    </source>
</evidence>
<dbReference type="PANTHER" id="PTHR46481:SF10">
    <property type="entry name" value="ZINC FINGER BED DOMAIN-CONTAINING PROTEIN 39"/>
    <property type="match status" value="1"/>
</dbReference>
<dbReference type="GO" id="GO:0008270">
    <property type="term" value="F:zinc ion binding"/>
    <property type="evidence" value="ECO:0007669"/>
    <property type="project" value="UniProtKB-KW"/>
</dbReference>
<evidence type="ECO:0000256" key="2">
    <source>
        <dbReference type="ARBA" id="ARBA00022723"/>
    </source>
</evidence>
<protein>
    <submittedName>
        <fullName evidence="6">Zinc finger BED domain-containing protein 4-like</fullName>
    </submittedName>
</protein>
<dbReference type="SUPFAM" id="SSF53098">
    <property type="entry name" value="Ribonuclease H-like"/>
    <property type="match status" value="1"/>
</dbReference>
<keyword evidence="5" id="KW-0539">Nucleus</keyword>
<dbReference type="SUPFAM" id="SSF140996">
    <property type="entry name" value="Hermes dimerisation domain"/>
    <property type="match status" value="1"/>
</dbReference>
<dbReference type="EMBL" id="LR791987">
    <property type="protein sequence ID" value="CAB3267849.1"/>
    <property type="molecule type" value="mRNA"/>
</dbReference>
<dbReference type="InterPro" id="IPR052035">
    <property type="entry name" value="ZnF_BED_domain_contain"/>
</dbReference>
<dbReference type="AlphaFoldDB" id="A0A6F9DXI9"/>
<dbReference type="GO" id="GO:0005634">
    <property type="term" value="C:nucleus"/>
    <property type="evidence" value="ECO:0007669"/>
    <property type="project" value="UniProtKB-SubCell"/>
</dbReference>
<evidence type="ECO:0000256" key="1">
    <source>
        <dbReference type="ARBA" id="ARBA00004123"/>
    </source>
</evidence>
<dbReference type="InterPro" id="IPR012337">
    <property type="entry name" value="RNaseH-like_sf"/>
</dbReference>
<proteinExistence type="evidence at transcript level"/>
<sequence length="324" mass="36619">MTNIPSIIKFGFSDYLKKEEKHWAKCKWCKVKIADKSGTTSNFSRHFKKHSSEFQRYKNTMKLNVADSIDDQKLKNFFPSVSKDTYANNSAQANKIHKSLVQDLIVGESMPLHIVESKGFIKFLKVANPCYRPLSRKTVRKNILSNAEEMKKKITTCLSNYAAVNITLDIWSDRRLRSFLGVTAHAIDDSENDVRLCSFTLACQRFHGSHSGEHIASAFEHIVTEYKIKHKINYVITDNAANMKKAFTIAFPAPESVDAASHTTSFPEEGLVLDDDSLWFDLEGEHQQEVESEAANVTRKARLACFAHTLQLSVGDGLKHSKGK</sequence>
<reference evidence="6" key="1">
    <citation type="submission" date="2020-04" db="EMBL/GenBank/DDBJ databases">
        <authorList>
            <person name="Neveu A P."/>
        </authorList>
    </citation>
    <scope>NUCLEOTIDE SEQUENCE</scope>
    <source>
        <tissue evidence="6">Whole embryo</tissue>
    </source>
</reference>
<organism evidence="6">
    <name type="scientific">Phallusia mammillata</name>
    <dbReference type="NCBI Taxonomy" id="59560"/>
    <lineage>
        <taxon>Eukaryota</taxon>
        <taxon>Metazoa</taxon>
        <taxon>Chordata</taxon>
        <taxon>Tunicata</taxon>
        <taxon>Ascidiacea</taxon>
        <taxon>Phlebobranchia</taxon>
        <taxon>Ascidiidae</taxon>
        <taxon>Phallusia</taxon>
    </lineage>
</organism>
<dbReference type="PANTHER" id="PTHR46481">
    <property type="entry name" value="ZINC FINGER BED DOMAIN-CONTAINING PROTEIN 4"/>
    <property type="match status" value="1"/>
</dbReference>
<evidence type="ECO:0000313" key="6">
    <source>
        <dbReference type="EMBL" id="CAB3267849.1"/>
    </source>
</evidence>
<name>A0A6F9DXI9_9ASCI</name>
<keyword evidence="4" id="KW-0862">Zinc</keyword>
<evidence type="ECO:0000256" key="5">
    <source>
        <dbReference type="ARBA" id="ARBA00023242"/>
    </source>
</evidence>
<accession>A0A6F9DXI9</accession>
<keyword evidence="2" id="KW-0479">Metal-binding</keyword>
<gene>
    <name evidence="6" type="primary">Zbed4-001</name>
</gene>
<keyword evidence="3" id="KW-0863">Zinc-finger</keyword>
<comment type="subcellular location">
    <subcellularLocation>
        <location evidence="1">Nucleus</location>
    </subcellularLocation>
</comment>